<evidence type="ECO:0000313" key="1">
    <source>
        <dbReference type="EMBL" id="MBM7634419.1"/>
    </source>
</evidence>
<dbReference type="Proteomes" id="UP000741863">
    <property type="component" value="Unassembled WGS sequence"/>
</dbReference>
<gene>
    <name evidence="1" type="ORF">JOD17_003525</name>
</gene>
<proteinExistence type="predicted"/>
<keyword evidence="2" id="KW-1185">Reference proteome</keyword>
<dbReference type="RefSeq" id="WP_204699200.1">
    <property type="nucleotide sequence ID" value="NZ_JAFBEC010000012.1"/>
</dbReference>
<organism evidence="1 2">
    <name type="scientific">Geomicrobium sediminis</name>
    <dbReference type="NCBI Taxonomy" id="1347788"/>
    <lineage>
        <taxon>Bacteria</taxon>
        <taxon>Bacillati</taxon>
        <taxon>Bacillota</taxon>
        <taxon>Bacilli</taxon>
        <taxon>Bacillales</taxon>
        <taxon>Geomicrobium</taxon>
    </lineage>
</organism>
<dbReference type="EMBL" id="JAFBEC010000012">
    <property type="protein sequence ID" value="MBM7634419.1"/>
    <property type="molecule type" value="Genomic_DNA"/>
</dbReference>
<protein>
    <submittedName>
        <fullName evidence="1">Uncharacterized protein HemX</fullName>
    </submittedName>
</protein>
<evidence type="ECO:0000313" key="2">
    <source>
        <dbReference type="Proteomes" id="UP000741863"/>
    </source>
</evidence>
<reference evidence="1 2" key="1">
    <citation type="submission" date="2021-01" db="EMBL/GenBank/DDBJ databases">
        <title>Genomic Encyclopedia of Type Strains, Phase IV (KMG-IV): sequencing the most valuable type-strain genomes for metagenomic binning, comparative biology and taxonomic classification.</title>
        <authorList>
            <person name="Goeker M."/>
        </authorList>
    </citation>
    <scope>NUCLEOTIDE SEQUENCE [LARGE SCALE GENOMIC DNA]</scope>
    <source>
        <strain evidence="1 2">DSM 25540</strain>
    </source>
</reference>
<name>A0ABS2PG58_9BACL</name>
<comment type="caution">
    <text evidence="1">The sequence shown here is derived from an EMBL/GenBank/DDBJ whole genome shotgun (WGS) entry which is preliminary data.</text>
</comment>
<sequence length="167" mass="19517">MKKMFVVLGVAVAVIIFLFIQNSHLKNESQSFEEQLTDLMDSNENLHIESGDYAKQFINHYFTYQQKPNREEVEPYATSHALDQLQFEEAEGIQEEYDDDIESVESDVTNLRIYYGQSIDDRQEVVAMFENEIEVNGISSSAMTIMQMDMVRNEGVWKVDDFTFHQY</sequence>
<accession>A0ABS2PG58</accession>